<keyword evidence="9 10" id="KW-0998">Cell outer membrane</keyword>
<evidence type="ECO:0000256" key="9">
    <source>
        <dbReference type="ARBA" id="ARBA00023237"/>
    </source>
</evidence>
<dbReference type="PANTHER" id="PTHR30069:SF29">
    <property type="entry name" value="HEMOGLOBIN AND HEMOGLOBIN-HAPTOGLOBIN-BINDING PROTEIN 1-RELATED"/>
    <property type="match status" value="1"/>
</dbReference>
<dbReference type="InterPro" id="IPR036942">
    <property type="entry name" value="Beta-barrel_TonB_sf"/>
</dbReference>
<evidence type="ECO:0000256" key="11">
    <source>
        <dbReference type="RuleBase" id="RU003357"/>
    </source>
</evidence>
<dbReference type="InterPro" id="IPR000531">
    <property type="entry name" value="Beta-barrel_TonB"/>
</dbReference>
<dbReference type="NCBIfam" id="TIGR04057">
    <property type="entry name" value="SusC_RagA_signa"/>
    <property type="match status" value="1"/>
</dbReference>
<dbReference type="AlphaFoldDB" id="A0A3D8HA98"/>
<dbReference type="EMBL" id="JACRTI010000083">
    <property type="protein sequence ID" value="MBC8603799.1"/>
    <property type="molecule type" value="Genomic_DNA"/>
</dbReference>
<comment type="caution">
    <text evidence="15">The sequence shown here is derived from an EMBL/GenBank/DDBJ whole genome shotgun (WGS) entry which is preliminary data.</text>
</comment>
<dbReference type="Gene3D" id="2.170.130.10">
    <property type="entry name" value="TonB-dependent receptor, plug domain"/>
    <property type="match status" value="1"/>
</dbReference>
<name>A0A3D8HA98_9BACT</name>
<dbReference type="NCBIfam" id="TIGR04056">
    <property type="entry name" value="OMP_RagA_SusC"/>
    <property type="match status" value="1"/>
</dbReference>
<organism evidence="15 16">
    <name type="scientific">Parabacteroides acidifaciens</name>
    <dbReference type="NCBI Taxonomy" id="2290935"/>
    <lineage>
        <taxon>Bacteria</taxon>
        <taxon>Pseudomonadati</taxon>
        <taxon>Bacteroidota</taxon>
        <taxon>Bacteroidia</taxon>
        <taxon>Bacteroidales</taxon>
        <taxon>Tannerellaceae</taxon>
        <taxon>Parabacteroides</taxon>
    </lineage>
</organism>
<dbReference type="InterPro" id="IPR023996">
    <property type="entry name" value="TonB-dep_OMP_SusC/RagA"/>
</dbReference>
<feature type="domain" description="TonB-dependent receptor plug" evidence="13">
    <location>
        <begin position="54"/>
        <end position="169"/>
    </location>
</feature>
<evidence type="ECO:0000256" key="10">
    <source>
        <dbReference type="PROSITE-ProRule" id="PRU01360"/>
    </source>
</evidence>
<dbReference type="Pfam" id="PF00593">
    <property type="entry name" value="TonB_dep_Rec_b-barrel"/>
    <property type="match status" value="1"/>
</dbReference>
<dbReference type="Proteomes" id="UP000256321">
    <property type="component" value="Unassembled WGS sequence"/>
</dbReference>
<dbReference type="InterPro" id="IPR039426">
    <property type="entry name" value="TonB-dep_rcpt-like"/>
</dbReference>
<keyword evidence="2 10" id="KW-0813">Transport</keyword>
<comment type="similarity">
    <text evidence="10 11">Belongs to the TonB-dependent receptor family.</text>
</comment>
<dbReference type="GO" id="GO:0015344">
    <property type="term" value="F:siderophore uptake transmembrane transporter activity"/>
    <property type="evidence" value="ECO:0007669"/>
    <property type="project" value="TreeGrafter"/>
</dbReference>
<dbReference type="Pfam" id="PF07715">
    <property type="entry name" value="Plug"/>
    <property type="match status" value="1"/>
</dbReference>
<keyword evidence="5" id="KW-0732">Signal</keyword>
<evidence type="ECO:0000259" key="13">
    <source>
        <dbReference type="Pfam" id="PF07715"/>
    </source>
</evidence>
<evidence type="ECO:0000256" key="7">
    <source>
        <dbReference type="ARBA" id="ARBA00023136"/>
    </source>
</evidence>
<evidence type="ECO:0000313" key="15">
    <source>
        <dbReference type="EMBL" id="RDU47447.1"/>
    </source>
</evidence>
<dbReference type="InterPro" id="IPR012910">
    <property type="entry name" value="Plug_dom"/>
</dbReference>
<proteinExistence type="inferred from homology"/>
<dbReference type="Proteomes" id="UP000629596">
    <property type="component" value="Unassembled WGS sequence"/>
</dbReference>
<evidence type="ECO:0000256" key="1">
    <source>
        <dbReference type="ARBA" id="ARBA00004571"/>
    </source>
</evidence>
<dbReference type="RefSeq" id="WP_147292154.1">
    <property type="nucleotide sequence ID" value="NZ_JACRTI010000083.1"/>
</dbReference>
<keyword evidence="7 10" id="KW-0472">Membrane</keyword>
<dbReference type="SUPFAM" id="SSF56935">
    <property type="entry name" value="Porins"/>
    <property type="match status" value="1"/>
</dbReference>
<keyword evidence="8 15" id="KW-0675">Receptor</keyword>
<dbReference type="PROSITE" id="PS52016">
    <property type="entry name" value="TONB_DEPENDENT_REC_3"/>
    <property type="match status" value="1"/>
</dbReference>
<dbReference type="InterPro" id="IPR023997">
    <property type="entry name" value="TonB-dep_OMP_SusC/RagA_CS"/>
</dbReference>
<feature type="domain" description="TonB-dependent receptor-like beta-barrel" evidence="12">
    <location>
        <begin position="338"/>
        <end position="880"/>
    </location>
</feature>
<reference evidence="15 16" key="1">
    <citation type="submission" date="2018-07" db="EMBL/GenBank/DDBJ databases">
        <title>Parabacteroides acidifaciens nov. sp., isolated from human feces.</title>
        <authorList>
            <person name="Wang Y.J."/>
        </authorList>
    </citation>
    <scope>NUCLEOTIDE SEQUENCE [LARGE SCALE GENOMIC DNA]</scope>
    <source>
        <strain evidence="15 16">426-9</strain>
    </source>
</reference>
<evidence type="ECO:0000313" key="16">
    <source>
        <dbReference type="Proteomes" id="UP000256321"/>
    </source>
</evidence>
<dbReference type="EMBL" id="QREV01000083">
    <property type="protein sequence ID" value="RDU47447.1"/>
    <property type="molecule type" value="Genomic_DNA"/>
</dbReference>
<evidence type="ECO:0000313" key="14">
    <source>
        <dbReference type="EMBL" id="MBC8603799.1"/>
    </source>
</evidence>
<comment type="subcellular location">
    <subcellularLocation>
        <location evidence="1 10">Cell outer membrane</location>
        <topology evidence="1 10">Multi-pass membrane protein</topology>
    </subcellularLocation>
</comment>
<dbReference type="PANTHER" id="PTHR30069">
    <property type="entry name" value="TONB-DEPENDENT OUTER MEMBRANE RECEPTOR"/>
    <property type="match status" value="1"/>
</dbReference>
<evidence type="ECO:0000256" key="3">
    <source>
        <dbReference type="ARBA" id="ARBA00022452"/>
    </source>
</evidence>
<accession>A0A3D8HA98</accession>
<protein>
    <submittedName>
        <fullName evidence="15">TonB-dependent receptor</fullName>
    </submittedName>
</protein>
<dbReference type="FunFam" id="2.170.130.10:FF:000008">
    <property type="entry name" value="SusC/RagA family TonB-linked outer membrane protein"/>
    <property type="match status" value="1"/>
</dbReference>
<gene>
    <name evidence="15" type="ORF">DWU89_19495</name>
    <name evidence="14" type="ORF">H8784_18995</name>
</gene>
<dbReference type="GO" id="GO:0044718">
    <property type="term" value="P:siderophore transmembrane transport"/>
    <property type="evidence" value="ECO:0007669"/>
    <property type="project" value="TreeGrafter"/>
</dbReference>
<dbReference type="GO" id="GO:0009279">
    <property type="term" value="C:cell outer membrane"/>
    <property type="evidence" value="ECO:0007669"/>
    <property type="project" value="UniProtKB-SubCell"/>
</dbReference>
<reference evidence="14 17" key="2">
    <citation type="submission" date="2020-08" db="EMBL/GenBank/DDBJ databases">
        <title>Genome public.</title>
        <authorList>
            <person name="Liu C."/>
            <person name="Sun Q."/>
        </authorList>
    </citation>
    <scope>NUCLEOTIDE SEQUENCE [LARGE SCALE GENOMIC DNA]</scope>
    <source>
        <strain evidence="14 17">426_9</strain>
    </source>
</reference>
<evidence type="ECO:0000256" key="6">
    <source>
        <dbReference type="ARBA" id="ARBA00023077"/>
    </source>
</evidence>
<evidence type="ECO:0000256" key="2">
    <source>
        <dbReference type="ARBA" id="ARBA00022448"/>
    </source>
</evidence>
<sequence>LPSSARTLLISFVGMVSQQVKIQSGQMTITLAGDNRILDEVVVVGYGTTRREAKTGSITSVSSEELSELTASSFDKMLAGKMAGVQITSNSGQPGANSEIRIRGISSINAGNEPLYVVDGVAVMSGEQGTFTNTSNALSMINPNDIESITVLKDAAAASVYGSRAANGVILVTTKSGKEGKSRFTARAKYGVSSLANDNNYRAMNGQELWTFRRDALINAGYNPDDPELGSYYYPQSMLQQPMTDWIDHFTRTGNMQEYEISATGGSNKTSYFSSASYHKNEGVFYGIKFERIQARVNVDHELNKYLKTGVRVNVGYSNSEDVAMQDLYYTNPIFAGMTIQPWTNPYNEDGSHSLNIPENSNTNPRATAEYDKQYAKKYSFNGNMYLQWTPIKGLVVKTTNSAEMSFVQGMRYWSPETNYGVATTQTDNNQYRLLTTSNTATYENTFLENHSYRVLVGQEALHRTWYQDYIYAANVDGGIPYPQTSASPKAEHWEETSTMMSFFGVLDYNYASRYYLQASVRWDGSSRFGKENIWGTFYSIGASWNIHNEHFMEDVDYIDLLKLRASYGVNGNNNIDNYQQYAKYAAALYNGVAGYLLNSPNNDYLSWERNKSWNIGIDYNFLKHFSGSIDFYSRKTTDMLLDRPLSRTTGFTSQMQNVGSLRNTGVEFQFDANIIETKDVQWNAGINISHNKSKILDLAGDEMIGDGDYSALKYIKGEKLFTYYLRDYQGVDPETGAALWMDKNGEKTTRISQARYIKAGSPEPTVTGGFHTDVTWRGITLNVQLEGKFGNKILIGENSYLHSDGQQMSMNQSASAMNYWKQPGDTDCAPKPVAWNSTSSNTSVSTRFLENGSYVRIKDVTLAYALPKQWLSSIGVNNLKIYASGMNVYTFHDVDYFDPERGVKGMGYGIYPMTKSFVFGLDVTF</sequence>
<feature type="non-terminal residue" evidence="15">
    <location>
        <position position="1"/>
    </location>
</feature>
<keyword evidence="17" id="KW-1185">Reference proteome</keyword>
<keyword evidence="6 11" id="KW-0798">TonB box</keyword>
<keyword evidence="3 10" id="KW-1134">Transmembrane beta strand</keyword>
<evidence type="ECO:0000256" key="4">
    <source>
        <dbReference type="ARBA" id="ARBA00022692"/>
    </source>
</evidence>
<keyword evidence="4 10" id="KW-0812">Transmembrane</keyword>
<evidence type="ECO:0000313" key="17">
    <source>
        <dbReference type="Proteomes" id="UP000629596"/>
    </source>
</evidence>
<evidence type="ECO:0000256" key="8">
    <source>
        <dbReference type="ARBA" id="ARBA00023170"/>
    </source>
</evidence>
<evidence type="ECO:0000259" key="12">
    <source>
        <dbReference type="Pfam" id="PF00593"/>
    </source>
</evidence>
<dbReference type="Gene3D" id="2.40.170.20">
    <property type="entry name" value="TonB-dependent receptor, beta-barrel domain"/>
    <property type="match status" value="1"/>
</dbReference>
<dbReference type="InterPro" id="IPR037066">
    <property type="entry name" value="Plug_dom_sf"/>
</dbReference>
<evidence type="ECO:0000256" key="5">
    <source>
        <dbReference type="ARBA" id="ARBA00022729"/>
    </source>
</evidence>